<accession>D3SPC0</accession>
<dbReference type="Gene3D" id="1.10.510.10">
    <property type="entry name" value="Transferase(Phosphotransferase) domain 1"/>
    <property type="match status" value="1"/>
</dbReference>
<dbReference type="EMBL" id="CP001931">
    <property type="protein sequence ID" value="ADC89007.1"/>
    <property type="molecule type" value="Genomic_DNA"/>
</dbReference>
<dbReference type="Proteomes" id="UP000002043">
    <property type="component" value="Chromosome"/>
</dbReference>
<sequence length="200" mass="23340">MRFKEFKKLLRDVQIFNKGWRGYIYTGFWEGRKVAVKVARSPEKEYAIKKEAEILTLLKGLKNFPQILYSGEDFFVYQFIEGLPLQQLSLSPEEKVRIYRKVLDLVVLLDKMRINRDELQRLDKNLLVGADGEVYLLDFERGQPNATKPHNFTQFLQFLRKEGILSQEEAVRIGKLYRTNPEEACNEVKSLLDGALPTPP</sequence>
<gene>
    <name evidence="1" type="ordered locus">Thal_0372</name>
</gene>
<dbReference type="eggNOG" id="COG2112">
    <property type="taxonomic scope" value="Bacteria"/>
</dbReference>
<dbReference type="PANTHER" id="PTHR37171:SF1">
    <property type="entry name" value="SERINE_THREONINE-PROTEIN KINASE YRZF-RELATED"/>
    <property type="match status" value="1"/>
</dbReference>
<dbReference type="HOGENOM" id="CLU_121781_0_0_0"/>
<name>D3SPC0_THEAH</name>
<dbReference type="SUPFAM" id="SSF56112">
    <property type="entry name" value="Protein kinase-like (PK-like)"/>
    <property type="match status" value="1"/>
</dbReference>
<evidence type="ECO:0008006" key="3">
    <source>
        <dbReference type="Google" id="ProtNLM"/>
    </source>
</evidence>
<dbReference type="InterPro" id="IPR011009">
    <property type="entry name" value="Kinase-like_dom_sf"/>
</dbReference>
<dbReference type="InterPro" id="IPR052396">
    <property type="entry name" value="Meiotic_Drive_Suppr_Kinase"/>
</dbReference>
<organism evidence="1 2">
    <name type="scientific">Thermocrinis albus (strain DSM 14484 / JCM 11386 / HI 11/12)</name>
    <dbReference type="NCBI Taxonomy" id="638303"/>
    <lineage>
        <taxon>Bacteria</taxon>
        <taxon>Pseudomonadati</taxon>
        <taxon>Aquificota</taxon>
        <taxon>Aquificia</taxon>
        <taxon>Aquificales</taxon>
        <taxon>Aquificaceae</taxon>
        <taxon>Thermocrinis</taxon>
    </lineage>
</organism>
<proteinExistence type="predicted"/>
<dbReference type="RefSeq" id="WP_012991414.1">
    <property type="nucleotide sequence ID" value="NC_013894.1"/>
</dbReference>
<dbReference type="AlphaFoldDB" id="D3SPC0"/>
<evidence type="ECO:0000313" key="2">
    <source>
        <dbReference type="Proteomes" id="UP000002043"/>
    </source>
</evidence>
<protein>
    <recommendedName>
        <fullName evidence="3">Serine/threonine protein kinase</fullName>
    </recommendedName>
</protein>
<keyword evidence="2" id="KW-1185">Reference proteome</keyword>
<dbReference type="PANTHER" id="PTHR37171">
    <property type="entry name" value="SERINE/THREONINE-PROTEIN KINASE YRZF-RELATED"/>
    <property type="match status" value="1"/>
</dbReference>
<reference evidence="2" key="1">
    <citation type="journal article" date="2010" name="Stand. Genomic Sci.">
        <title>Complete genome sequence of Thermocrinis albus type strain (HI 11/12T).</title>
        <authorList>
            <person name="Wirth R."/>
            <person name="Sikorski J."/>
            <person name="Brambilla E."/>
            <person name="Misra M."/>
            <person name="Lapidus A."/>
            <person name="Copeland A."/>
            <person name="Nolan M."/>
            <person name="Lucas S."/>
            <person name="Chen F."/>
            <person name="Tice H."/>
            <person name="Cheng J.F."/>
            <person name="Han C."/>
            <person name="Detter J.C."/>
            <person name="Tapia R."/>
            <person name="Bruce D."/>
            <person name="Goodwin L."/>
            <person name="Pitluck S."/>
            <person name="Pati A."/>
            <person name="Anderson I."/>
            <person name="Ivanova N."/>
            <person name="Mavromatis K."/>
            <person name="Mikhailova N."/>
            <person name="Chen A."/>
            <person name="Palaniappan K."/>
            <person name="Bilek Y."/>
            <person name="Hader T."/>
            <person name="Land M."/>
            <person name="Hauser L."/>
            <person name="Chang Y.J."/>
            <person name="Jeffries C.D."/>
            <person name="Tindall B.J."/>
            <person name="Rohde M."/>
            <person name="Goker M."/>
            <person name="Bristow J."/>
            <person name="Eisen J.A."/>
            <person name="Markowitz V."/>
            <person name="Hugenholtz P."/>
            <person name="Kyrpides N.C."/>
            <person name="Klenk H.P."/>
        </authorList>
    </citation>
    <scope>NUCLEOTIDE SEQUENCE [LARGE SCALE GENOMIC DNA]</scope>
    <source>
        <strain evidence="2">DSM 14484 / JCM 11386 / HI 11/12</strain>
    </source>
</reference>
<evidence type="ECO:0000313" key="1">
    <source>
        <dbReference type="EMBL" id="ADC89007.1"/>
    </source>
</evidence>
<dbReference type="OrthoDB" id="12921at2"/>
<dbReference type="KEGG" id="tal:Thal_0372"/>
<dbReference type="STRING" id="638303.Thal_0372"/>